<keyword evidence="4" id="KW-0274">FAD</keyword>
<dbReference type="Gene3D" id="3.30.465.10">
    <property type="match status" value="1"/>
</dbReference>
<accession>A0ABW4N236</accession>
<dbReference type="SUPFAM" id="SSF55103">
    <property type="entry name" value="FAD-linked oxidases, C-terminal domain"/>
    <property type="match status" value="1"/>
</dbReference>
<keyword evidence="3" id="KW-0285">Flavoprotein</keyword>
<evidence type="ECO:0000313" key="7">
    <source>
        <dbReference type="EMBL" id="MFD1784244.1"/>
    </source>
</evidence>
<dbReference type="Gene3D" id="3.30.70.2740">
    <property type="match status" value="1"/>
</dbReference>
<evidence type="ECO:0000256" key="3">
    <source>
        <dbReference type="ARBA" id="ARBA00022630"/>
    </source>
</evidence>
<dbReference type="Proteomes" id="UP001597237">
    <property type="component" value="Unassembled WGS sequence"/>
</dbReference>
<evidence type="ECO:0000256" key="2">
    <source>
        <dbReference type="ARBA" id="ARBA00008000"/>
    </source>
</evidence>
<dbReference type="InterPro" id="IPR004113">
    <property type="entry name" value="FAD-bd_oxidored_4_C"/>
</dbReference>
<evidence type="ECO:0000256" key="4">
    <source>
        <dbReference type="ARBA" id="ARBA00022827"/>
    </source>
</evidence>
<gene>
    <name evidence="7" type="ORF">ACFSC0_12625</name>
</gene>
<dbReference type="Pfam" id="PF02913">
    <property type="entry name" value="FAD-oxidase_C"/>
    <property type="match status" value="1"/>
</dbReference>
<feature type="domain" description="FAD-binding PCMH-type" evidence="6">
    <location>
        <begin position="33"/>
        <end position="211"/>
    </location>
</feature>
<organism evidence="7 8">
    <name type="scientific">Phenylobacterium terrae</name>
    <dbReference type="NCBI Taxonomy" id="2665495"/>
    <lineage>
        <taxon>Bacteria</taxon>
        <taxon>Pseudomonadati</taxon>
        <taxon>Pseudomonadota</taxon>
        <taxon>Alphaproteobacteria</taxon>
        <taxon>Caulobacterales</taxon>
        <taxon>Caulobacteraceae</taxon>
        <taxon>Phenylobacterium</taxon>
    </lineage>
</organism>
<dbReference type="Gene3D" id="3.30.43.10">
    <property type="entry name" value="Uridine Diphospho-n-acetylenolpyruvylglucosamine Reductase, domain 2"/>
    <property type="match status" value="1"/>
</dbReference>
<dbReference type="PROSITE" id="PS51387">
    <property type="entry name" value="FAD_PCMH"/>
    <property type="match status" value="1"/>
</dbReference>
<comment type="cofactor">
    <cofactor evidence="1">
        <name>FAD</name>
        <dbReference type="ChEBI" id="CHEBI:57692"/>
    </cofactor>
</comment>
<comment type="caution">
    <text evidence="7">The sequence shown here is derived from an EMBL/GenBank/DDBJ whole genome shotgun (WGS) entry which is preliminary data.</text>
</comment>
<dbReference type="SUPFAM" id="SSF56176">
    <property type="entry name" value="FAD-binding/transporter-associated domain-like"/>
    <property type="match status" value="1"/>
</dbReference>
<protein>
    <submittedName>
        <fullName evidence="7">FAD-binding oxidoreductase</fullName>
    </submittedName>
</protein>
<dbReference type="InterPro" id="IPR006094">
    <property type="entry name" value="Oxid_FAD_bind_N"/>
</dbReference>
<dbReference type="RefSeq" id="WP_377283804.1">
    <property type="nucleotide sequence ID" value="NZ_JBHRSI010000009.1"/>
</dbReference>
<dbReference type="InterPro" id="IPR016169">
    <property type="entry name" value="FAD-bd_PCMH_sub2"/>
</dbReference>
<keyword evidence="8" id="KW-1185">Reference proteome</keyword>
<dbReference type="Gene3D" id="3.30.70.2190">
    <property type="match status" value="1"/>
</dbReference>
<dbReference type="PANTHER" id="PTHR43716">
    <property type="entry name" value="D-2-HYDROXYGLUTARATE DEHYDROGENASE, MITOCHONDRIAL"/>
    <property type="match status" value="1"/>
</dbReference>
<dbReference type="InterPro" id="IPR016166">
    <property type="entry name" value="FAD-bd_PCMH"/>
</dbReference>
<dbReference type="InterPro" id="IPR016167">
    <property type="entry name" value="FAD-bd_PCMH_sub1"/>
</dbReference>
<proteinExistence type="inferred from homology"/>
<dbReference type="InterPro" id="IPR016171">
    <property type="entry name" value="Vanillyl_alc_oxidase_C-sub2"/>
</dbReference>
<dbReference type="EMBL" id="JBHUEY010000001">
    <property type="protein sequence ID" value="MFD1784244.1"/>
    <property type="molecule type" value="Genomic_DNA"/>
</dbReference>
<evidence type="ECO:0000256" key="5">
    <source>
        <dbReference type="ARBA" id="ARBA00023002"/>
    </source>
</evidence>
<dbReference type="Gene3D" id="1.10.45.10">
    <property type="entry name" value="Vanillyl-alcohol Oxidase, Chain A, domain 4"/>
    <property type="match status" value="1"/>
</dbReference>
<evidence type="ECO:0000256" key="1">
    <source>
        <dbReference type="ARBA" id="ARBA00001974"/>
    </source>
</evidence>
<dbReference type="Pfam" id="PF01565">
    <property type="entry name" value="FAD_binding_4"/>
    <property type="match status" value="1"/>
</dbReference>
<name>A0ABW4N236_9CAUL</name>
<comment type="similarity">
    <text evidence="2">Belongs to the FAD-binding oxidoreductase/transferase type 4 family.</text>
</comment>
<sequence length="475" mass="50391">MDQLFAKLSDILGPGGLLTGDDAADAAKSVWTRLGQPLAVARPRSTEEVSALLKACHAAGVPVTPWGGRTGLVDGAFATGAVAILTDRMNRIEEIDKQGSTMTVQAGCVLQTACEAAEAQGLFLPLDLGARGSATIGGVVSTNAGGNRVLRYGMTRDMVLGLEGVLADGTIVSALNPLIKNNTGFDLKQLFIGSEGCLGIVTRVVLRLRPQPTSQDAAFLAVETFENLPRLLRLFERELSGTLSAFEVMWREFYELVTTEPAKGRPILPHGAPFYVLVETLGADQAGDSERMERALEKALEAGLVADAVVAKSKAERDRMWALRDDVAQVARNGPVFTFDVSLKISAMEAYLAGLKAALLERWPNATMVVFGHLGDGNLHIIAGVGERSARKAVEDLVYGHLQKVGGSISAEHGVGLQKRDYLACSRSPEEIALMGRLKAMFDPRNILNPGKVLEPAEAPAAGPELASAETGLLG</sequence>
<reference evidence="8" key="1">
    <citation type="journal article" date="2019" name="Int. J. Syst. Evol. Microbiol.">
        <title>The Global Catalogue of Microorganisms (GCM) 10K type strain sequencing project: providing services to taxonomists for standard genome sequencing and annotation.</title>
        <authorList>
            <consortium name="The Broad Institute Genomics Platform"/>
            <consortium name="The Broad Institute Genome Sequencing Center for Infectious Disease"/>
            <person name="Wu L."/>
            <person name="Ma J."/>
        </authorList>
    </citation>
    <scope>NUCLEOTIDE SEQUENCE [LARGE SCALE GENOMIC DNA]</scope>
    <source>
        <strain evidence="8">DFY28</strain>
    </source>
</reference>
<dbReference type="InterPro" id="IPR016164">
    <property type="entry name" value="FAD-linked_Oxase-like_C"/>
</dbReference>
<evidence type="ECO:0000313" key="8">
    <source>
        <dbReference type="Proteomes" id="UP001597237"/>
    </source>
</evidence>
<dbReference type="PANTHER" id="PTHR43716:SF1">
    <property type="entry name" value="D-2-HYDROXYGLUTARATE DEHYDROGENASE, MITOCHONDRIAL"/>
    <property type="match status" value="1"/>
</dbReference>
<keyword evidence="5" id="KW-0560">Oxidoreductase</keyword>
<dbReference type="InterPro" id="IPR051264">
    <property type="entry name" value="FAD-oxidored/transferase_4"/>
</dbReference>
<dbReference type="InterPro" id="IPR036318">
    <property type="entry name" value="FAD-bd_PCMH-like_sf"/>
</dbReference>
<evidence type="ECO:0000259" key="6">
    <source>
        <dbReference type="PROSITE" id="PS51387"/>
    </source>
</evidence>